<accession>A0A438GTL9</accession>
<protein>
    <submittedName>
        <fullName evidence="1">Uncharacterized protein</fullName>
    </submittedName>
</protein>
<dbReference type="AlphaFoldDB" id="A0A438GTL9"/>
<evidence type="ECO:0000313" key="2">
    <source>
        <dbReference type="Proteomes" id="UP000288805"/>
    </source>
</evidence>
<reference evidence="1 2" key="1">
    <citation type="journal article" date="2018" name="PLoS Genet.">
        <title>Population sequencing reveals clonal diversity and ancestral inbreeding in the grapevine cultivar Chardonnay.</title>
        <authorList>
            <person name="Roach M.J."/>
            <person name="Johnson D.L."/>
            <person name="Bohlmann J."/>
            <person name="van Vuuren H.J."/>
            <person name="Jones S.J."/>
            <person name="Pretorius I.S."/>
            <person name="Schmidt S.A."/>
            <person name="Borneman A.R."/>
        </authorList>
    </citation>
    <scope>NUCLEOTIDE SEQUENCE [LARGE SCALE GENOMIC DNA]</scope>
    <source>
        <strain evidence="2">cv. Chardonnay</strain>
        <tissue evidence="1">Leaf</tissue>
    </source>
</reference>
<comment type="caution">
    <text evidence="1">The sequence shown here is derived from an EMBL/GenBank/DDBJ whole genome shotgun (WGS) entry which is preliminary data.</text>
</comment>
<name>A0A438GTL9_VITVI</name>
<gene>
    <name evidence="1" type="ORF">CK203_056466</name>
</gene>
<dbReference type="EMBL" id="QGNW01000345">
    <property type="protein sequence ID" value="RVW75551.1"/>
    <property type="molecule type" value="Genomic_DNA"/>
</dbReference>
<sequence length="170" mass="19539">MQEMSKRIVRSLGVGRCLDWEVVNSREASSGVLVLWDNRGLWSYAEEKEGRYFGGLTLVGRLFHSEWWLNNQSHSRLDQFLVSDEWESHFTGENEIRVGVVNEFKVLLSPTKGWRHNISGLSFARLETMEVPRLEKPFSKREVMEALKGFCGDKAPRPEGFFEGGCHGVF</sequence>
<dbReference type="Proteomes" id="UP000288805">
    <property type="component" value="Unassembled WGS sequence"/>
</dbReference>
<evidence type="ECO:0000313" key="1">
    <source>
        <dbReference type="EMBL" id="RVW75551.1"/>
    </source>
</evidence>
<proteinExistence type="predicted"/>
<organism evidence="1 2">
    <name type="scientific">Vitis vinifera</name>
    <name type="common">Grape</name>
    <dbReference type="NCBI Taxonomy" id="29760"/>
    <lineage>
        <taxon>Eukaryota</taxon>
        <taxon>Viridiplantae</taxon>
        <taxon>Streptophyta</taxon>
        <taxon>Embryophyta</taxon>
        <taxon>Tracheophyta</taxon>
        <taxon>Spermatophyta</taxon>
        <taxon>Magnoliopsida</taxon>
        <taxon>eudicotyledons</taxon>
        <taxon>Gunneridae</taxon>
        <taxon>Pentapetalae</taxon>
        <taxon>rosids</taxon>
        <taxon>Vitales</taxon>
        <taxon>Vitaceae</taxon>
        <taxon>Viteae</taxon>
        <taxon>Vitis</taxon>
    </lineage>
</organism>